<keyword evidence="3" id="KW-1185">Reference proteome</keyword>
<protein>
    <submittedName>
        <fullName evidence="2">Protein phosphatase</fullName>
        <ecNumber evidence="2">3.1.3.16</ecNumber>
    </submittedName>
</protein>
<evidence type="ECO:0000313" key="2">
    <source>
        <dbReference type="EMBL" id="MBB6216952.1"/>
    </source>
</evidence>
<dbReference type="InterPro" id="IPR001932">
    <property type="entry name" value="PPM-type_phosphatase-like_dom"/>
</dbReference>
<reference evidence="2 3" key="1">
    <citation type="submission" date="2020-08" db="EMBL/GenBank/DDBJ databases">
        <title>Genomic Encyclopedia of Type Strains, Phase IV (KMG-IV): sequencing the most valuable type-strain genomes for metagenomic binning, comparative biology and taxonomic classification.</title>
        <authorList>
            <person name="Goeker M."/>
        </authorList>
    </citation>
    <scope>NUCLEOTIDE SEQUENCE [LARGE SCALE GENOMIC DNA]</scope>
    <source>
        <strain evidence="2 3">DSM 103526</strain>
    </source>
</reference>
<keyword evidence="2" id="KW-0378">Hydrolase</keyword>
<dbReference type="RefSeq" id="WP_184311472.1">
    <property type="nucleotide sequence ID" value="NZ_JACHEN010000019.1"/>
</dbReference>
<dbReference type="EC" id="3.1.3.16" evidence="2"/>
<dbReference type="Proteomes" id="UP000579281">
    <property type="component" value="Unassembled WGS sequence"/>
</dbReference>
<proteinExistence type="predicted"/>
<name>A0A841L1A2_9FIRM</name>
<dbReference type="InterPro" id="IPR036457">
    <property type="entry name" value="PPM-type-like_dom_sf"/>
</dbReference>
<dbReference type="CDD" id="cd00143">
    <property type="entry name" value="PP2Cc"/>
    <property type="match status" value="1"/>
</dbReference>
<dbReference type="SMART" id="SM00332">
    <property type="entry name" value="PP2Cc"/>
    <property type="match status" value="1"/>
</dbReference>
<dbReference type="InterPro" id="IPR015655">
    <property type="entry name" value="PP2C"/>
</dbReference>
<evidence type="ECO:0000313" key="3">
    <source>
        <dbReference type="Proteomes" id="UP000579281"/>
    </source>
</evidence>
<dbReference type="NCBIfam" id="NF033484">
    <property type="entry name" value="Stp1_PP2C_phos"/>
    <property type="match status" value="1"/>
</dbReference>
<dbReference type="SUPFAM" id="SSF81606">
    <property type="entry name" value="PP2C-like"/>
    <property type="match status" value="1"/>
</dbReference>
<comment type="caution">
    <text evidence="2">The sequence shown here is derived from an EMBL/GenBank/DDBJ whole genome shotgun (WGS) entry which is preliminary data.</text>
</comment>
<dbReference type="AlphaFoldDB" id="A0A841L1A2"/>
<accession>A0A841L1A2</accession>
<dbReference type="Gene3D" id="3.60.40.10">
    <property type="entry name" value="PPM-type phosphatase domain"/>
    <property type="match status" value="1"/>
</dbReference>
<sequence length="244" mass="27052">MDIGAISHTGLIRDINQDSYFVSEDTMNLFIVADGMGGHKAGEVASDIAIDSVKSFMQDHIPQTIGNRDEAICKIIEEAIMDANKKIFEKSMQEEKYQGMGTTLTMAFIQSKLFIGHIGDSRAYLIRNHEITQITQDHSLVAELLRNGTITEKEAKVHPQRNIITRALGTEETILIDLYTIDLLLDDVIVLCSDGLSNLVDQLEIKECLINSESMQAGCEHLVALANERGGYDNITIIGIKNNK</sequence>
<dbReference type="SMART" id="SM00331">
    <property type="entry name" value="PP2C_SIG"/>
    <property type="match status" value="1"/>
</dbReference>
<gene>
    <name evidence="2" type="ORF">HNQ80_003057</name>
</gene>
<feature type="domain" description="PPM-type phosphatase" evidence="1">
    <location>
        <begin position="2"/>
        <end position="242"/>
    </location>
</feature>
<dbReference type="Pfam" id="PF13672">
    <property type="entry name" value="PP2C_2"/>
    <property type="match status" value="1"/>
</dbReference>
<dbReference type="PANTHER" id="PTHR47992">
    <property type="entry name" value="PROTEIN PHOSPHATASE"/>
    <property type="match status" value="1"/>
</dbReference>
<organism evidence="2 3">
    <name type="scientific">Anaerosolibacter carboniphilus</name>
    <dbReference type="NCBI Taxonomy" id="1417629"/>
    <lineage>
        <taxon>Bacteria</taxon>
        <taxon>Bacillati</taxon>
        <taxon>Bacillota</taxon>
        <taxon>Clostridia</taxon>
        <taxon>Peptostreptococcales</taxon>
        <taxon>Thermotaleaceae</taxon>
        <taxon>Anaerosolibacter</taxon>
    </lineage>
</organism>
<evidence type="ECO:0000259" key="1">
    <source>
        <dbReference type="PROSITE" id="PS51746"/>
    </source>
</evidence>
<dbReference type="GO" id="GO:0004722">
    <property type="term" value="F:protein serine/threonine phosphatase activity"/>
    <property type="evidence" value="ECO:0007669"/>
    <property type="project" value="UniProtKB-EC"/>
</dbReference>
<dbReference type="EMBL" id="JACHEN010000019">
    <property type="protein sequence ID" value="MBB6216952.1"/>
    <property type="molecule type" value="Genomic_DNA"/>
</dbReference>
<dbReference type="PROSITE" id="PS51746">
    <property type="entry name" value="PPM_2"/>
    <property type="match status" value="1"/>
</dbReference>